<accession>A0ABV8AAT6</accession>
<comment type="caution">
    <text evidence="3">The sequence shown here is derived from an EMBL/GenBank/DDBJ whole genome shotgun (WGS) entry which is preliminary data.</text>
</comment>
<keyword evidence="1" id="KW-0472">Membrane</keyword>
<name>A0ABV8AAT6_9DEIO</name>
<gene>
    <name evidence="3" type="ORF">ACFOPQ_18930</name>
</gene>
<evidence type="ECO:0000256" key="1">
    <source>
        <dbReference type="SAM" id="Phobius"/>
    </source>
</evidence>
<evidence type="ECO:0000313" key="4">
    <source>
        <dbReference type="Proteomes" id="UP001595748"/>
    </source>
</evidence>
<dbReference type="EMBL" id="JBHRZF010000216">
    <property type="protein sequence ID" value="MFC3862843.1"/>
    <property type="molecule type" value="Genomic_DNA"/>
</dbReference>
<dbReference type="InterPro" id="IPR019251">
    <property type="entry name" value="DUF2231_TM"/>
</dbReference>
<proteinExistence type="predicted"/>
<dbReference type="Proteomes" id="UP001595748">
    <property type="component" value="Unassembled WGS sequence"/>
</dbReference>
<sequence>MTTPSQQFEDAVARNDTAEQLARDLQALVRQAEDRLPQAVHDFLKGEFLGHPLHPVLVHLPLGGWMAAAILDYWPGGNEDTEKAADLAILLATVGAVPTVAAGWTEWAGLRGQPRRTGVVHGLLEETAFFLNVGSLLARRKGKRGLGKLLSGAGLGAALAGGMLGGQLVYEHGVGVKR</sequence>
<organism evidence="3 4">
    <name type="scientific">Deinococcus antarcticus</name>
    <dbReference type="NCBI Taxonomy" id="1298767"/>
    <lineage>
        <taxon>Bacteria</taxon>
        <taxon>Thermotogati</taxon>
        <taxon>Deinococcota</taxon>
        <taxon>Deinococci</taxon>
        <taxon>Deinococcales</taxon>
        <taxon>Deinococcaceae</taxon>
        <taxon>Deinococcus</taxon>
    </lineage>
</organism>
<feature type="transmembrane region" description="Helical" evidence="1">
    <location>
        <begin position="149"/>
        <end position="170"/>
    </location>
</feature>
<reference evidence="4" key="1">
    <citation type="journal article" date="2019" name="Int. J. Syst. Evol. Microbiol.">
        <title>The Global Catalogue of Microorganisms (GCM) 10K type strain sequencing project: providing services to taxonomists for standard genome sequencing and annotation.</title>
        <authorList>
            <consortium name="The Broad Institute Genomics Platform"/>
            <consortium name="The Broad Institute Genome Sequencing Center for Infectious Disease"/>
            <person name="Wu L."/>
            <person name="Ma J."/>
        </authorList>
    </citation>
    <scope>NUCLEOTIDE SEQUENCE [LARGE SCALE GENOMIC DNA]</scope>
    <source>
        <strain evidence="4">CCTCC AB 2013263</strain>
    </source>
</reference>
<keyword evidence="4" id="KW-1185">Reference proteome</keyword>
<feature type="domain" description="DUF2231" evidence="2">
    <location>
        <begin position="50"/>
        <end position="177"/>
    </location>
</feature>
<evidence type="ECO:0000313" key="3">
    <source>
        <dbReference type="EMBL" id="MFC3862843.1"/>
    </source>
</evidence>
<evidence type="ECO:0000259" key="2">
    <source>
        <dbReference type="Pfam" id="PF09990"/>
    </source>
</evidence>
<protein>
    <submittedName>
        <fullName evidence="3">DUF2231 domain-containing protein</fullName>
    </submittedName>
</protein>
<dbReference type="RefSeq" id="WP_380080778.1">
    <property type="nucleotide sequence ID" value="NZ_JBHRZF010000216.1"/>
</dbReference>
<dbReference type="Pfam" id="PF09990">
    <property type="entry name" value="DUF2231"/>
    <property type="match status" value="1"/>
</dbReference>
<keyword evidence="1" id="KW-1133">Transmembrane helix</keyword>
<keyword evidence="1" id="KW-0812">Transmembrane</keyword>